<evidence type="ECO:0000313" key="2">
    <source>
        <dbReference type="EMBL" id="SVB06725.1"/>
    </source>
</evidence>
<organism evidence="2">
    <name type="scientific">marine metagenome</name>
    <dbReference type="NCBI Taxonomy" id="408172"/>
    <lineage>
        <taxon>unclassified sequences</taxon>
        <taxon>metagenomes</taxon>
        <taxon>ecological metagenomes</taxon>
    </lineage>
</organism>
<feature type="compositionally biased region" description="Basic and acidic residues" evidence="1">
    <location>
        <begin position="95"/>
        <end position="106"/>
    </location>
</feature>
<feature type="compositionally biased region" description="Low complexity" evidence="1">
    <location>
        <begin position="110"/>
        <end position="126"/>
    </location>
</feature>
<name>A0A382AYX4_9ZZZZ</name>
<feature type="region of interest" description="Disordered" evidence="1">
    <location>
        <begin position="25"/>
        <end position="45"/>
    </location>
</feature>
<evidence type="ECO:0000256" key="1">
    <source>
        <dbReference type="SAM" id="MobiDB-lite"/>
    </source>
</evidence>
<dbReference type="EMBL" id="UINC01027455">
    <property type="protein sequence ID" value="SVB06725.1"/>
    <property type="molecule type" value="Genomic_DNA"/>
</dbReference>
<sequence>VLVESGGALVAELSVADGQCLVDEEDLGGQGSGHREVEAGSHSRRVGLHAQVEEVTESCELGYLVGPVPGFGGVETLGQQSELDVPPAGQVGPEHGLHAEEGRGGPDQHLAAGQGQESSGGLEQAGLARTVGADHSD</sequence>
<feature type="region of interest" description="Disordered" evidence="1">
    <location>
        <begin position="75"/>
        <end position="137"/>
    </location>
</feature>
<proteinExistence type="predicted"/>
<reference evidence="2" key="1">
    <citation type="submission" date="2018-05" db="EMBL/GenBank/DDBJ databases">
        <authorList>
            <person name="Lanie J.A."/>
            <person name="Ng W.-L."/>
            <person name="Kazmierczak K.M."/>
            <person name="Andrzejewski T.M."/>
            <person name="Davidsen T.M."/>
            <person name="Wayne K.J."/>
            <person name="Tettelin H."/>
            <person name="Glass J.I."/>
            <person name="Rusch D."/>
            <person name="Podicherti R."/>
            <person name="Tsui H.-C.T."/>
            <person name="Winkler M.E."/>
        </authorList>
    </citation>
    <scope>NUCLEOTIDE SEQUENCE</scope>
</reference>
<gene>
    <name evidence="2" type="ORF">METZ01_LOCUS159579</name>
</gene>
<feature type="non-terminal residue" evidence="2">
    <location>
        <position position="1"/>
    </location>
</feature>
<accession>A0A382AYX4</accession>
<dbReference type="AlphaFoldDB" id="A0A382AYX4"/>
<protein>
    <submittedName>
        <fullName evidence="2">Uncharacterized protein</fullName>
    </submittedName>
</protein>